<keyword evidence="1 4" id="KW-0479">Metal-binding</keyword>
<keyword evidence="3" id="KW-0560">Oxidoreductase</keyword>
<dbReference type="CDD" id="cd08236">
    <property type="entry name" value="sugar_DH"/>
    <property type="match status" value="1"/>
</dbReference>
<dbReference type="PANTHER" id="PTHR43401">
    <property type="entry name" value="L-THREONINE 3-DEHYDROGENASE"/>
    <property type="match status" value="1"/>
</dbReference>
<reference evidence="6 7" key="1">
    <citation type="submission" date="2019-10" db="EMBL/GenBank/DDBJ databases">
        <title>Alkalibaculum tamaniensis sp.nov., a new alkaliphilic acetogen, isolated on methoxylated aromatics from a mud volcano.</title>
        <authorList>
            <person name="Khomyakova M.A."/>
            <person name="Merkel A.Y."/>
            <person name="Bonch-Osmolovskaya E.A."/>
            <person name="Slobodkin A.I."/>
        </authorList>
    </citation>
    <scope>NUCLEOTIDE SEQUENCE [LARGE SCALE GENOMIC DNA]</scope>
    <source>
        <strain evidence="6 7">M08DMB</strain>
    </source>
</reference>
<keyword evidence="7" id="KW-1185">Reference proteome</keyword>
<feature type="domain" description="Enoyl reductase (ER)" evidence="5">
    <location>
        <begin position="8"/>
        <end position="346"/>
    </location>
</feature>
<evidence type="ECO:0000259" key="5">
    <source>
        <dbReference type="SMART" id="SM00829"/>
    </source>
</evidence>
<organism evidence="6 7">
    <name type="scientific">Alkalibaculum sporogenes</name>
    <dbReference type="NCBI Taxonomy" id="2655001"/>
    <lineage>
        <taxon>Bacteria</taxon>
        <taxon>Bacillati</taxon>
        <taxon>Bacillota</taxon>
        <taxon>Clostridia</taxon>
        <taxon>Eubacteriales</taxon>
        <taxon>Eubacteriaceae</taxon>
        <taxon>Alkalibaculum</taxon>
    </lineage>
</organism>
<dbReference type="Pfam" id="PF08240">
    <property type="entry name" value="ADH_N"/>
    <property type="match status" value="1"/>
</dbReference>
<dbReference type="SUPFAM" id="SSF51735">
    <property type="entry name" value="NAD(P)-binding Rossmann-fold domains"/>
    <property type="match status" value="1"/>
</dbReference>
<dbReference type="GO" id="GO:0016491">
    <property type="term" value="F:oxidoreductase activity"/>
    <property type="evidence" value="ECO:0007669"/>
    <property type="project" value="UniProtKB-KW"/>
</dbReference>
<dbReference type="InterPro" id="IPR011032">
    <property type="entry name" value="GroES-like_sf"/>
</dbReference>
<comment type="caution">
    <text evidence="6">The sequence shown here is derived from an EMBL/GenBank/DDBJ whole genome shotgun (WGS) entry which is preliminary data.</text>
</comment>
<name>A0A6A7K7C6_9FIRM</name>
<dbReference type="PANTHER" id="PTHR43401:SF2">
    <property type="entry name" value="L-THREONINE 3-DEHYDROGENASE"/>
    <property type="match status" value="1"/>
</dbReference>
<dbReference type="InterPro" id="IPR050129">
    <property type="entry name" value="Zn_alcohol_dh"/>
</dbReference>
<keyword evidence="2 4" id="KW-0862">Zinc</keyword>
<accession>A0A6A7K7C6</accession>
<dbReference type="Pfam" id="PF00107">
    <property type="entry name" value="ADH_zinc_N"/>
    <property type="match status" value="1"/>
</dbReference>
<dbReference type="InterPro" id="IPR036291">
    <property type="entry name" value="NAD(P)-bd_dom_sf"/>
</dbReference>
<comment type="similarity">
    <text evidence="4">Belongs to the zinc-containing alcohol dehydrogenase family.</text>
</comment>
<gene>
    <name evidence="6" type="ORF">GC105_05995</name>
</gene>
<sequence>MRAIKLYGIQDLRLEEVLQPEIKKEDEVLIKVKAVGICGSDLSRYGKFGPKKEVGLTFGHEFSGVIEEIGKSVTKFNVGDRVTVSPGFPCMKCEYCKKSDYSKCDELEVIGAVADGAFADYIIMPEDNVIHIPNEIEYDQAAMIEPSAVCVHGLYQSGIKAGDTVTVMGCGPIGLMTIQWAKVFGATKVIAIDVMPEKLEWAKSMGADEIVNGKEEDAEDAVKRLTNGRGTDMVFEAAGSAFTCGQVLALARKGGTITYLGIPYGDVNIKREWFEKIMRNELHLVGSWNSIQGPFPGPAWDTTIHFMKTGQVDFTPIITHRYDLGEAPDVFTKVHKRDTLFGKIIFFPEGVEK</sequence>
<dbReference type="GO" id="GO:0008270">
    <property type="term" value="F:zinc ion binding"/>
    <property type="evidence" value="ECO:0007669"/>
    <property type="project" value="InterPro"/>
</dbReference>
<evidence type="ECO:0000256" key="1">
    <source>
        <dbReference type="ARBA" id="ARBA00022723"/>
    </source>
</evidence>
<comment type="cofactor">
    <cofactor evidence="4">
        <name>Zn(2+)</name>
        <dbReference type="ChEBI" id="CHEBI:29105"/>
    </cofactor>
</comment>
<dbReference type="RefSeq" id="WP_152802731.1">
    <property type="nucleotide sequence ID" value="NZ_WHNX01000007.1"/>
</dbReference>
<dbReference type="InterPro" id="IPR002328">
    <property type="entry name" value="ADH_Zn_CS"/>
</dbReference>
<evidence type="ECO:0000313" key="6">
    <source>
        <dbReference type="EMBL" id="MPW25334.1"/>
    </source>
</evidence>
<dbReference type="SMART" id="SM00829">
    <property type="entry name" value="PKS_ER"/>
    <property type="match status" value="1"/>
</dbReference>
<evidence type="ECO:0000256" key="4">
    <source>
        <dbReference type="RuleBase" id="RU361277"/>
    </source>
</evidence>
<dbReference type="Proteomes" id="UP000440004">
    <property type="component" value="Unassembled WGS sequence"/>
</dbReference>
<evidence type="ECO:0000313" key="7">
    <source>
        <dbReference type="Proteomes" id="UP000440004"/>
    </source>
</evidence>
<dbReference type="InterPro" id="IPR013154">
    <property type="entry name" value="ADH-like_N"/>
</dbReference>
<evidence type="ECO:0000256" key="3">
    <source>
        <dbReference type="ARBA" id="ARBA00023002"/>
    </source>
</evidence>
<dbReference type="Gene3D" id="3.90.180.10">
    <property type="entry name" value="Medium-chain alcohol dehydrogenases, catalytic domain"/>
    <property type="match status" value="1"/>
</dbReference>
<protein>
    <submittedName>
        <fullName evidence="6">Alcohol dehydrogenase catalytic domain-containing protein</fullName>
    </submittedName>
</protein>
<dbReference type="AlphaFoldDB" id="A0A6A7K7C6"/>
<dbReference type="InterPro" id="IPR013149">
    <property type="entry name" value="ADH-like_C"/>
</dbReference>
<evidence type="ECO:0000256" key="2">
    <source>
        <dbReference type="ARBA" id="ARBA00022833"/>
    </source>
</evidence>
<dbReference type="PROSITE" id="PS00059">
    <property type="entry name" value="ADH_ZINC"/>
    <property type="match status" value="1"/>
</dbReference>
<dbReference type="EMBL" id="WHNX01000007">
    <property type="protein sequence ID" value="MPW25334.1"/>
    <property type="molecule type" value="Genomic_DNA"/>
</dbReference>
<proteinExistence type="inferred from homology"/>
<dbReference type="Gene3D" id="3.40.50.720">
    <property type="entry name" value="NAD(P)-binding Rossmann-like Domain"/>
    <property type="match status" value="1"/>
</dbReference>
<dbReference type="SUPFAM" id="SSF50129">
    <property type="entry name" value="GroES-like"/>
    <property type="match status" value="1"/>
</dbReference>
<dbReference type="InterPro" id="IPR020843">
    <property type="entry name" value="ER"/>
</dbReference>